<organism evidence="1 2">
    <name type="scientific">Ambrosia artemisiifolia</name>
    <name type="common">Common ragweed</name>
    <dbReference type="NCBI Taxonomy" id="4212"/>
    <lineage>
        <taxon>Eukaryota</taxon>
        <taxon>Viridiplantae</taxon>
        <taxon>Streptophyta</taxon>
        <taxon>Embryophyta</taxon>
        <taxon>Tracheophyta</taxon>
        <taxon>Spermatophyta</taxon>
        <taxon>Magnoliopsida</taxon>
        <taxon>eudicotyledons</taxon>
        <taxon>Gunneridae</taxon>
        <taxon>Pentapetalae</taxon>
        <taxon>asterids</taxon>
        <taxon>campanulids</taxon>
        <taxon>Asterales</taxon>
        <taxon>Asteraceae</taxon>
        <taxon>Asteroideae</taxon>
        <taxon>Heliantheae alliance</taxon>
        <taxon>Heliantheae</taxon>
        <taxon>Ambrosia</taxon>
    </lineage>
</organism>
<protein>
    <submittedName>
        <fullName evidence="1">Uncharacterized protein</fullName>
    </submittedName>
</protein>
<reference evidence="1" key="1">
    <citation type="submission" date="2022-06" db="EMBL/GenBank/DDBJ databases">
        <title>Uncovering the hologenomic basis of an extraordinary plant invasion.</title>
        <authorList>
            <person name="Bieker V.C."/>
            <person name="Martin M.D."/>
            <person name="Gilbert T."/>
            <person name="Hodgins K."/>
            <person name="Battlay P."/>
            <person name="Petersen B."/>
            <person name="Wilson J."/>
        </authorList>
    </citation>
    <scope>NUCLEOTIDE SEQUENCE</scope>
    <source>
        <strain evidence="1">AA19_3_7</strain>
        <tissue evidence="1">Leaf</tissue>
    </source>
</reference>
<dbReference type="EMBL" id="JAMZMK010000010">
    <property type="protein sequence ID" value="KAI7758288.1"/>
    <property type="molecule type" value="Genomic_DNA"/>
</dbReference>
<feature type="non-terminal residue" evidence="1">
    <location>
        <position position="84"/>
    </location>
</feature>
<keyword evidence="2" id="KW-1185">Reference proteome</keyword>
<dbReference type="AlphaFoldDB" id="A0AAD5DBS5"/>
<evidence type="ECO:0000313" key="1">
    <source>
        <dbReference type="EMBL" id="KAI7758288.1"/>
    </source>
</evidence>
<gene>
    <name evidence="1" type="ORF">M8C21_009647</name>
</gene>
<proteinExistence type="predicted"/>
<sequence>TREINPSLHRLGIPVVGLAAAMNQRPVTKSFCCEIGGSDASPPTTVTMIVTLTAIEQIPARSVTYVDVILQSIDRQGEFVRNGV</sequence>
<accession>A0AAD5DBS5</accession>
<evidence type="ECO:0000313" key="2">
    <source>
        <dbReference type="Proteomes" id="UP001206925"/>
    </source>
</evidence>
<dbReference type="Proteomes" id="UP001206925">
    <property type="component" value="Unassembled WGS sequence"/>
</dbReference>
<name>A0AAD5DBS5_AMBAR</name>
<comment type="caution">
    <text evidence="1">The sequence shown here is derived from an EMBL/GenBank/DDBJ whole genome shotgun (WGS) entry which is preliminary data.</text>
</comment>